<gene>
    <name evidence="1" type="ORF">BS50DRAFT_604085</name>
</gene>
<proteinExistence type="predicted"/>
<evidence type="ECO:0008006" key="3">
    <source>
        <dbReference type="Google" id="ProtNLM"/>
    </source>
</evidence>
<dbReference type="EMBL" id="KZ678144">
    <property type="protein sequence ID" value="PSN61500.1"/>
    <property type="molecule type" value="Genomic_DNA"/>
</dbReference>
<keyword evidence="2" id="KW-1185">Reference proteome</keyword>
<reference evidence="1 2" key="1">
    <citation type="journal article" date="2018" name="Front. Microbiol.">
        <title>Genome-Wide Analysis of Corynespora cassiicola Leaf Fall Disease Putative Effectors.</title>
        <authorList>
            <person name="Lopez D."/>
            <person name="Ribeiro S."/>
            <person name="Label P."/>
            <person name="Fumanal B."/>
            <person name="Venisse J.S."/>
            <person name="Kohler A."/>
            <person name="de Oliveira R.R."/>
            <person name="Labutti K."/>
            <person name="Lipzen A."/>
            <person name="Lail K."/>
            <person name="Bauer D."/>
            <person name="Ohm R.A."/>
            <person name="Barry K.W."/>
            <person name="Spatafora J."/>
            <person name="Grigoriev I.V."/>
            <person name="Martin F.M."/>
            <person name="Pujade-Renaud V."/>
        </authorList>
    </citation>
    <scope>NUCLEOTIDE SEQUENCE [LARGE SCALE GENOMIC DNA]</scope>
    <source>
        <strain evidence="1 2">Philippines</strain>
    </source>
</reference>
<name>A0A2T2N7Z3_CORCC</name>
<accession>A0A2T2N7Z3</accession>
<evidence type="ECO:0000313" key="1">
    <source>
        <dbReference type="EMBL" id="PSN61500.1"/>
    </source>
</evidence>
<dbReference type="AlphaFoldDB" id="A0A2T2N7Z3"/>
<protein>
    <recommendedName>
        <fullName evidence="3">SnoaL-like domain-containing protein</fullName>
    </recommendedName>
</protein>
<sequence length="155" mass="17164">MAHYKTGDGVDAEFKTFVEEYYRTSEDKASTSEFTNFWTTDGTLRIAGNSYQGYPRILAVKQNLLPPDGNKAWWHLINGTSVRDETEQNKTIVADIVIQTTYTPGNCSQAYGQAAFTVLKDASGKPRLEPHSQSVPLYDLVVSTTASPTDIECTT</sequence>
<dbReference type="OrthoDB" id="5176208at2759"/>
<organism evidence="1 2">
    <name type="scientific">Corynespora cassiicola Philippines</name>
    <dbReference type="NCBI Taxonomy" id="1448308"/>
    <lineage>
        <taxon>Eukaryota</taxon>
        <taxon>Fungi</taxon>
        <taxon>Dikarya</taxon>
        <taxon>Ascomycota</taxon>
        <taxon>Pezizomycotina</taxon>
        <taxon>Dothideomycetes</taxon>
        <taxon>Pleosporomycetidae</taxon>
        <taxon>Pleosporales</taxon>
        <taxon>Corynesporascaceae</taxon>
        <taxon>Corynespora</taxon>
    </lineage>
</organism>
<dbReference type="STRING" id="1448308.A0A2T2N7Z3"/>
<evidence type="ECO:0000313" key="2">
    <source>
        <dbReference type="Proteomes" id="UP000240883"/>
    </source>
</evidence>
<dbReference type="Proteomes" id="UP000240883">
    <property type="component" value="Unassembled WGS sequence"/>
</dbReference>